<evidence type="ECO:0000313" key="2">
    <source>
        <dbReference type="EMBL" id="KZT28134.1"/>
    </source>
</evidence>
<name>A0A165UGR5_9AGAM</name>
<feature type="transmembrane region" description="Helical" evidence="1">
    <location>
        <begin position="161"/>
        <end position="185"/>
    </location>
</feature>
<feature type="transmembrane region" description="Helical" evidence="1">
    <location>
        <begin position="43"/>
        <end position="64"/>
    </location>
</feature>
<feature type="transmembrane region" description="Helical" evidence="1">
    <location>
        <begin position="206"/>
        <end position="228"/>
    </location>
</feature>
<keyword evidence="1" id="KW-0812">Transmembrane</keyword>
<feature type="transmembrane region" description="Helical" evidence="1">
    <location>
        <begin position="18"/>
        <end position="36"/>
    </location>
</feature>
<dbReference type="STRING" id="1314782.A0A165UGR5"/>
<feature type="transmembrane region" description="Helical" evidence="1">
    <location>
        <begin position="234"/>
        <end position="259"/>
    </location>
</feature>
<protein>
    <submittedName>
        <fullName evidence="2">Uncharacterized protein</fullName>
    </submittedName>
</protein>
<proteinExistence type="predicted"/>
<feature type="transmembrane region" description="Helical" evidence="1">
    <location>
        <begin position="127"/>
        <end position="149"/>
    </location>
</feature>
<gene>
    <name evidence="2" type="ORF">NEOLEDRAFT_961107</name>
</gene>
<sequence length="328" mass="36406">MPITLDEAEIVSLFVESSLYGVFCVAFVITVYILFFRRETGRVNYPLLAASIIMWILSTIHVSIDLWRMLDAFYFYRDLPGGPLRYFSDVSKLTHVFKSAVYISHTCVGDSLVVYRAHAVCRNYAITLLLCLMVFGSAVSGYGSIYVLAHMQPGSIFSSALAPWITSFNVITAATNIIATALIAFRIWQIQKPVSILSRRHSLNPVISIIVESGAIYAASLILLTALYTTDNDAQFIVLDAVTPIIGIVFSLVIIRVALRLSYSTPASSTWKWTNNVEVPRAASDDGYALRPIAVNVSTTTEGPIRETRVHFYDDAKAVVDDRHMCEP</sequence>
<keyword evidence="1" id="KW-0472">Membrane</keyword>
<dbReference type="InParanoid" id="A0A165UGR5"/>
<keyword evidence="3" id="KW-1185">Reference proteome</keyword>
<dbReference type="EMBL" id="KV425559">
    <property type="protein sequence ID" value="KZT28134.1"/>
    <property type="molecule type" value="Genomic_DNA"/>
</dbReference>
<dbReference type="AlphaFoldDB" id="A0A165UGR5"/>
<evidence type="ECO:0000256" key="1">
    <source>
        <dbReference type="SAM" id="Phobius"/>
    </source>
</evidence>
<dbReference type="OrthoDB" id="3354175at2759"/>
<organism evidence="2 3">
    <name type="scientific">Neolentinus lepideus HHB14362 ss-1</name>
    <dbReference type="NCBI Taxonomy" id="1314782"/>
    <lineage>
        <taxon>Eukaryota</taxon>
        <taxon>Fungi</taxon>
        <taxon>Dikarya</taxon>
        <taxon>Basidiomycota</taxon>
        <taxon>Agaricomycotina</taxon>
        <taxon>Agaricomycetes</taxon>
        <taxon>Gloeophyllales</taxon>
        <taxon>Gloeophyllaceae</taxon>
        <taxon>Neolentinus</taxon>
    </lineage>
</organism>
<evidence type="ECO:0000313" key="3">
    <source>
        <dbReference type="Proteomes" id="UP000076761"/>
    </source>
</evidence>
<keyword evidence="1" id="KW-1133">Transmembrane helix</keyword>
<accession>A0A165UGR5</accession>
<reference evidence="2 3" key="1">
    <citation type="journal article" date="2016" name="Mol. Biol. Evol.">
        <title>Comparative Genomics of Early-Diverging Mushroom-Forming Fungi Provides Insights into the Origins of Lignocellulose Decay Capabilities.</title>
        <authorList>
            <person name="Nagy L.G."/>
            <person name="Riley R."/>
            <person name="Tritt A."/>
            <person name="Adam C."/>
            <person name="Daum C."/>
            <person name="Floudas D."/>
            <person name="Sun H."/>
            <person name="Yadav J.S."/>
            <person name="Pangilinan J."/>
            <person name="Larsson K.H."/>
            <person name="Matsuura K."/>
            <person name="Barry K."/>
            <person name="Labutti K."/>
            <person name="Kuo R."/>
            <person name="Ohm R.A."/>
            <person name="Bhattacharya S.S."/>
            <person name="Shirouzu T."/>
            <person name="Yoshinaga Y."/>
            <person name="Martin F.M."/>
            <person name="Grigoriev I.V."/>
            <person name="Hibbett D.S."/>
        </authorList>
    </citation>
    <scope>NUCLEOTIDE SEQUENCE [LARGE SCALE GENOMIC DNA]</scope>
    <source>
        <strain evidence="2 3">HHB14362 ss-1</strain>
    </source>
</reference>
<dbReference type="Proteomes" id="UP000076761">
    <property type="component" value="Unassembled WGS sequence"/>
</dbReference>